<name>A0AAE3T8F9_9RHOB</name>
<evidence type="ECO:0000313" key="5">
    <source>
        <dbReference type="EMBL" id="MDF0600024.1"/>
    </source>
</evidence>
<comment type="caution">
    <text evidence="5">The sequence shown here is derived from an EMBL/GenBank/DDBJ whole genome shotgun (WGS) entry which is preliminary data.</text>
</comment>
<evidence type="ECO:0000256" key="2">
    <source>
        <dbReference type="ARBA" id="ARBA00023136"/>
    </source>
</evidence>
<evidence type="ECO:0000313" key="6">
    <source>
        <dbReference type="Proteomes" id="UP001220964"/>
    </source>
</evidence>
<dbReference type="EMBL" id="JARGYC010000008">
    <property type="protein sequence ID" value="MDF0600024.1"/>
    <property type="molecule type" value="Genomic_DNA"/>
</dbReference>
<evidence type="ECO:0000259" key="4">
    <source>
        <dbReference type="Pfam" id="PF04355"/>
    </source>
</evidence>
<dbReference type="AlphaFoldDB" id="A0AAE3T8F9"/>
<reference evidence="5" key="1">
    <citation type="submission" date="2023-03" db="EMBL/GenBank/DDBJ databases">
        <title>Multiphase analysis and comparison of six strains from genera Psychromarinibacter, Lutimaribacter, and Maritimibacter, including a novel species: Psychromarinibacter sediminicola sp. nov.</title>
        <authorList>
            <person name="Wang Y.-H."/>
            <person name="Ye M.-Q."/>
            <person name="Du Z.-J."/>
        </authorList>
    </citation>
    <scope>NUCLEOTIDE SEQUENCE</scope>
    <source>
        <strain evidence="5">C21-152</strain>
    </source>
</reference>
<keyword evidence="1 3" id="KW-0732">Signal</keyword>
<evidence type="ECO:0000256" key="1">
    <source>
        <dbReference type="ARBA" id="ARBA00022729"/>
    </source>
</evidence>
<organism evidence="5 6">
    <name type="scientific">Psychromarinibacter sediminicola</name>
    <dbReference type="NCBI Taxonomy" id="3033385"/>
    <lineage>
        <taxon>Bacteria</taxon>
        <taxon>Pseudomonadati</taxon>
        <taxon>Pseudomonadota</taxon>
        <taxon>Alphaproteobacteria</taxon>
        <taxon>Rhodobacterales</taxon>
        <taxon>Paracoccaceae</taxon>
        <taxon>Psychromarinibacter</taxon>
    </lineage>
</organism>
<dbReference type="InterPro" id="IPR007450">
    <property type="entry name" value="BamE_dom"/>
</dbReference>
<dbReference type="Proteomes" id="UP001220964">
    <property type="component" value="Unassembled WGS sequence"/>
</dbReference>
<accession>A0AAE3T8F9</accession>
<evidence type="ECO:0000256" key="3">
    <source>
        <dbReference type="SAM" id="SignalP"/>
    </source>
</evidence>
<feature type="signal peptide" evidence="3">
    <location>
        <begin position="1"/>
        <end position="21"/>
    </location>
</feature>
<feature type="chain" id="PRO_5042181816" evidence="3">
    <location>
        <begin position="22"/>
        <end position="151"/>
    </location>
</feature>
<proteinExistence type="predicted"/>
<keyword evidence="6" id="KW-1185">Reference proteome</keyword>
<dbReference type="Pfam" id="PF04355">
    <property type="entry name" value="BamE"/>
    <property type="match status" value="1"/>
</dbReference>
<dbReference type="GO" id="GO:0019867">
    <property type="term" value="C:outer membrane"/>
    <property type="evidence" value="ECO:0007669"/>
    <property type="project" value="InterPro"/>
</dbReference>
<feature type="domain" description="Outer membrane protein assembly factor BamE" evidence="4">
    <location>
        <begin position="31"/>
        <end position="106"/>
    </location>
</feature>
<dbReference type="RefSeq" id="WP_275566168.1">
    <property type="nucleotide sequence ID" value="NZ_JARGYC010000008.1"/>
</dbReference>
<keyword evidence="2" id="KW-0472">Membrane</keyword>
<protein>
    <submittedName>
        <fullName evidence="5">Outer membrane protein assembly factor BamE</fullName>
    </submittedName>
</protein>
<sequence length="151" mass="16604">MSSITAAIRLAFCAGLLALVAACSNIDRNHGYVPPDDVLNQIVVGVDTRETVAEVVGRPSASGILDAGGWYYVKSKFRAYGFRQRQEIDREVVAISFDRDGVVENIERFGLEDGRVITISRRVTDSNIKGISFLRQLFGSFGNFTADQLLN</sequence>
<dbReference type="Gene3D" id="3.30.1450.10">
    <property type="match status" value="1"/>
</dbReference>
<gene>
    <name evidence="5" type="primary">bamE</name>
    <name evidence="5" type="ORF">P1J78_04700</name>
</gene>
<dbReference type="InterPro" id="IPR037873">
    <property type="entry name" value="BamE-like"/>
</dbReference>